<comment type="caution">
    <text evidence="1">The sequence shown here is derived from an EMBL/GenBank/DDBJ whole genome shotgun (WGS) entry which is preliminary data.</text>
</comment>
<dbReference type="Proteomes" id="UP000176648">
    <property type="component" value="Unassembled WGS sequence"/>
</dbReference>
<organism evidence="1 2">
    <name type="scientific">Candidatus Liptonbacteria bacterium GWB1_49_6</name>
    <dbReference type="NCBI Taxonomy" id="1798644"/>
    <lineage>
        <taxon>Bacteria</taxon>
        <taxon>Candidatus Liptoniibacteriota</taxon>
    </lineage>
</organism>
<evidence type="ECO:0000313" key="1">
    <source>
        <dbReference type="EMBL" id="OGY96910.1"/>
    </source>
</evidence>
<accession>A0A1G2C8B8</accession>
<dbReference type="STRING" id="1798644.A2122_01420"/>
<evidence type="ECO:0000313" key="2">
    <source>
        <dbReference type="Proteomes" id="UP000176648"/>
    </source>
</evidence>
<sequence length="67" mass="7010">MGEPGEPGSPSREIIRAGLASGLGMAMCSTTCPARNSGDPNAVHDLECPVEEAGRRMVEILRKESSP</sequence>
<dbReference type="EMBL" id="MHKU01000017">
    <property type="protein sequence ID" value="OGY96910.1"/>
    <property type="molecule type" value="Genomic_DNA"/>
</dbReference>
<dbReference type="AlphaFoldDB" id="A0A1G2C8B8"/>
<reference evidence="1 2" key="1">
    <citation type="journal article" date="2016" name="Nat. Commun.">
        <title>Thousands of microbial genomes shed light on interconnected biogeochemical processes in an aquifer system.</title>
        <authorList>
            <person name="Anantharaman K."/>
            <person name="Brown C.T."/>
            <person name="Hug L.A."/>
            <person name="Sharon I."/>
            <person name="Castelle C.J."/>
            <person name="Probst A.J."/>
            <person name="Thomas B.C."/>
            <person name="Singh A."/>
            <person name="Wilkins M.J."/>
            <person name="Karaoz U."/>
            <person name="Brodie E.L."/>
            <person name="Williams K.H."/>
            <person name="Hubbard S.S."/>
            <person name="Banfield J.F."/>
        </authorList>
    </citation>
    <scope>NUCLEOTIDE SEQUENCE [LARGE SCALE GENOMIC DNA]</scope>
</reference>
<gene>
    <name evidence="1" type="ORF">A2122_01420</name>
</gene>
<protein>
    <submittedName>
        <fullName evidence="1">Uncharacterized protein</fullName>
    </submittedName>
</protein>
<proteinExistence type="predicted"/>
<name>A0A1G2C8B8_9BACT</name>